<dbReference type="GO" id="GO:0008652">
    <property type="term" value="P:amino acid biosynthetic process"/>
    <property type="evidence" value="ECO:0007669"/>
    <property type="project" value="UniProtKB-KW"/>
</dbReference>
<dbReference type="NCBIfam" id="NF003793">
    <property type="entry name" value="PRK05382.1"/>
    <property type="match status" value="1"/>
</dbReference>
<dbReference type="InterPro" id="IPR020541">
    <property type="entry name" value="Chorismate_synthase_CS"/>
</dbReference>
<dbReference type="OrthoDB" id="9771806at2"/>
<evidence type="ECO:0000256" key="12">
    <source>
        <dbReference type="RuleBase" id="RU000605"/>
    </source>
</evidence>
<dbReference type="Proteomes" id="UP000005104">
    <property type="component" value="Chromosome"/>
</dbReference>
<keyword evidence="14" id="KW-1185">Reference proteome</keyword>
<dbReference type="HAMAP" id="MF_00300">
    <property type="entry name" value="Chorismate_synth"/>
    <property type="match status" value="1"/>
</dbReference>
<gene>
    <name evidence="11" type="primary">aroC</name>
    <name evidence="13" type="ORF">DesyoDRAFT_0896</name>
</gene>
<evidence type="ECO:0000256" key="5">
    <source>
        <dbReference type="ARBA" id="ARBA00022630"/>
    </source>
</evidence>
<dbReference type="PROSITE" id="PS00789">
    <property type="entry name" value="CHORISMATE_SYNTHASE_3"/>
    <property type="match status" value="1"/>
</dbReference>
<evidence type="ECO:0000256" key="2">
    <source>
        <dbReference type="ARBA" id="ARBA00008014"/>
    </source>
</evidence>
<dbReference type="GO" id="GO:0010181">
    <property type="term" value="F:FMN binding"/>
    <property type="evidence" value="ECO:0007669"/>
    <property type="project" value="TreeGrafter"/>
</dbReference>
<dbReference type="GO" id="GO:0004107">
    <property type="term" value="F:chorismate synthase activity"/>
    <property type="evidence" value="ECO:0007669"/>
    <property type="project" value="UniProtKB-UniRule"/>
</dbReference>
<dbReference type="NCBIfam" id="TIGR00033">
    <property type="entry name" value="aroC"/>
    <property type="match status" value="1"/>
</dbReference>
<keyword evidence="10 11" id="KW-0456">Lyase</keyword>
<dbReference type="AlphaFoldDB" id="H5XSG8"/>
<feature type="binding site" evidence="11">
    <location>
        <position position="333"/>
    </location>
    <ligand>
        <name>FMN</name>
        <dbReference type="ChEBI" id="CHEBI:58210"/>
    </ligand>
</feature>
<dbReference type="InterPro" id="IPR000453">
    <property type="entry name" value="Chorismate_synth"/>
</dbReference>
<proteinExistence type="inferred from homology"/>
<keyword evidence="6 11" id="KW-0288">FMN</keyword>
<evidence type="ECO:0000256" key="11">
    <source>
        <dbReference type="HAMAP-Rule" id="MF_00300"/>
    </source>
</evidence>
<feature type="binding site" evidence="11">
    <location>
        <position position="45"/>
    </location>
    <ligand>
        <name>NADP(+)</name>
        <dbReference type="ChEBI" id="CHEBI:58349"/>
    </ligand>
</feature>
<dbReference type="GO" id="GO:0009073">
    <property type="term" value="P:aromatic amino acid family biosynthetic process"/>
    <property type="evidence" value="ECO:0007669"/>
    <property type="project" value="UniProtKB-KW"/>
</dbReference>
<dbReference type="PANTHER" id="PTHR21085:SF0">
    <property type="entry name" value="CHORISMATE SYNTHASE"/>
    <property type="match status" value="1"/>
</dbReference>
<comment type="catalytic activity">
    <reaction evidence="11 12">
        <text>5-O-(1-carboxyvinyl)-3-phosphoshikimate = chorismate + phosphate</text>
        <dbReference type="Rhea" id="RHEA:21020"/>
        <dbReference type="ChEBI" id="CHEBI:29748"/>
        <dbReference type="ChEBI" id="CHEBI:43474"/>
        <dbReference type="ChEBI" id="CHEBI:57701"/>
        <dbReference type="EC" id="4.2.3.5"/>
    </reaction>
</comment>
<feature type="binding site" evidence="11">
    <location>
        <position position="39"/>
    </location>
    <ligand>
        <name>NADP(+)</name>
        <dbReference type="ChEBI" id="CHEBI:58349"/>
    </ligand>
</feature>
<evidence type="ECO:0000256" key="7">
    <source>
        <dbReference type="ARBA" id="ARBA00022827"/>
    </source>
</evidence>
<dbReference type="InterPro" id="IPR035904">
    <property type="entry name" value="Chorismate_synth_AroC_sf"/>
</dbReference>
<dbReference type="UniPathway" id="UPA00053">
    <property type="reaction ID" value="UER00090"/>
</dbReference>
<keyword evidence="8 11" id="KW-0521">NADP</keyword>
<dbReference type="SUPFAM" id="SSF103263">
    <property type="entry name" value="Chorismate synthase, AroC"/>
    <property type="match status" value="1"/>
</dbReference>
<feature type="binding site" evidence="11">
    <location>
        <begin position="307"/>
        <end position="311"/>
    </location>
    <ligand>
        <name>FMN</name>
        <dbReference type="ChEBI" id="CHEBI:58210"/>
    </ligand>
</feature>
<feature type="binding site" evidence="11">
    <location>
        <begin position="127"/>
        <end position="129"/>
    </location>
    <ligand>
        <name>FMN</name>
        <dbReference type="ChEBI" id="CHEBI:58210"/>
    </ligand>
</feature>
<name>H5XSG8_9FIRM</name>
<dbReference type="GO" id="GO:0009423">
    <property type="term" value="P:chorismate biosynthetic process"/>
    <property type="evidence" value="ECO:0007669"/>
    <property type="project" value="UniProtKB-UniRule"/>
</dbReference>
<dbReference type="EMBL" id="CM001441">
    <property type="protein sequence ID" value="EHQ88068.1"/>
    <property type="molecule type" value="Genomic_DNA"/>
</dbReference>
<keyword evidence="5 11" id="KW-0285">Flavoprotein</keyword>
<evidence type="ECO:0000313" key="14">
    <source>
        <dbReference type="Proteomes" id="UP000005104"/>
    </source>
</evidence>
<dbReference type="Pfam" id="PF01264">
    <property type="entry name" value="Chorismate_synt"/>
    <property type="match status" value="1"/>
</dbReference>
<dbReference type="FunFam" id="3.60.150.10:FF:000002">
    <property type="entry name" value="Chorismate synthase"/>
    <property type="match status" value="1"/>
</dbReference>
<keyword evidence="9 11" id="KW-0057">Aromatic amino acid biosynthesis</keyword>
<dbReference type="CDD" id="cd07304">
    <property type="entry name" value="Chorismate_synthase"/>
    <property type="match status" value="1"/>
</dbReference>
<evidence type="ECO:0000256" key="1">
    <source>
        <dbReference type="ARBA" id="ARBA00005044"/>
    </source>
</evidence>
<keyword evidence="4 11" id="KW-0028">Amino-acid biosynthesis</keyword>
<feature type="binding site" evidence="11">
    <location>
        <begin position="247"/>
        <end position="248"/>
    </location>
    <ligand>
        <name>FMN</name>
        <dbReference type="ChEBI" id="CHEBI:58210"/>
    </ligand>
</feature>
<evidence type="ECO:0000256" key="8">
    <source>
        <dbReference type="ARBA" id="ARBA00022857"/>
    </source>
</evidence>
<accession>H5XSG8</accession>
<evidence type="ECO:0000313" key="13">
    <source>
        <dbReference type="EMBL" id="EHQ88068.1"/>
    </source>
</evidence>
<organism evidence="13 14">
    <name type="scientific">Desulfosporosinus youngiae DSM 17734</name>
    <dbReference type="NCBI Taxonomy" id="768710"/>
    <lineage>
        <taxon>Bacteria</taxon>
        <taxon>Bacillati</taxon>
        <taxon>Bacillota</taxon>
        <taxon>Clostridia</taxon>
        <taxon>Eubacteriales</taxon>
        <taxon>Desulfitobacteriaceae</taxon>
        <taxon>Desulfosporosinus</taxon>
    </lineage>
</organism>
<evidence type="ECO:0000256" key="3">
    <source>
        <dbReference type="ARBA" id="ARBA00013036"/>
    </source>
</evidence>
<comment type="subunit">
    <text evidence="11">Homotetramer.</text>
</comment>
<dbReference type="Gene3D" id="3.60.150.10">
    <property type="entry name" value="Chorismate synthase AroC"/>
    <property type="match status" value="1"/>
</dbReference>
<comment type="similarity">
    <text evidence="2 11 12">Belongs to the chorismate synthase family.</text>
</comment>
<dbReference type="RefSeq" id="WP_007779902.1">
    <property type="nucleotide sequence ID" value="NZ_CM001441.1"/>
</dbReference>
<comment type="cofactor">
    <cofactor evidence="11 12">
        <name>FMNH2</name>
        <dbReference type="ChEBI" id="CHEBI:57618"/>
    </cofactor>
    <text evidence="11 12">Reduced FMN (FMNH(2)).</text>
</comment>
<comment type="pathway">
    <text evidence="1 11 12">Metabolic intermediate biosynthesis; chorismate biosynthesis; chorismate from D-erythrose 4-phosphate and phosphoenolpyruvate: step 7/7.</text>
</comment>
<reference evidence="13 14" key="1">
    <citation type="submission" date="2011-11" db="EMBL/GenBank/DDBJ databases">
        <title>The Noncontiguous Finished genome of Desulfosporosinus youngiae DSM 17734.</title>
        <authorList>
            <consortium name="US DOE Joint Genome Institute (JGI-PGF)"/>
            <person name="Lucas S."/>
            <person name="Han J."/>
            <person name="Lapidus A."/>
            <person name="Cheng J.-F."/>
            <person name="Goodwin L."/>
            <person name="Pitluck S."/>
            <person name="Peters L."/>
            <person name="Ovchinnikova G."/>
            <person name="Lu M."/>
            <person name="Land M.L."/>
            <person name="Hauser L."/>
            <person name="Pester M."/>
            <person name="Spring S."/>
            <person name="Ollivier B."/>
            <person name="Rattei T."/>
            <person name="Klenk H.-P."/>
            <person name="Wagner M."/>
            <person name="Loy A."/>
            <person name="Woyke T.J."/>
        </authorList>
    </citation>
    <scope>NUCLEOTIDE SEQUENCE [LARGE SCALE GENOMIC DNA]</scope>
    <source>
        <strain evidence="13 14">DSM 17734</strain>
    </source>
</reference>
<dbReference type="PANTHER" id="PTHR21085">
    <property type="entry name" value="CHORISMATE SYNTHASE"/>
    <property type="match status" value="1"/>
</dbReference>
<evidence type="ECO:0000256" key="10">
    <source>
        <dbReference type="ARBA" id="ARBA00023239"/>
    </source>
</evidence>
<dbReference type="HOGENOM" id="CLU_034547_2_0_9"/>
<comment type="function">
    <text evidence="11">Catalyzes the anti-1,4-elimination of the C-3 phosphate and the C-6 proR hydrogen from 5-enolpyruvylshikimate-3-phosphate (EPSP) to yield chorismate, which is the branch point compound that serves as the starting substrate for the three terminal pathways of aromatic amino acid biosynthesis. This reaction introduces a second double bond into the aromatic ring system.</text>
</comment>
<dbReference type="PIRSF" id="PIRSF001456">
    <property type="entry name" value="Chorismate_synth"/>
    <property type="match status" value="1"/>
</dbReference>
<dbReference type="eggNOG" id="COG0082">
    <property type="taxonomic scope" value="Bacteria"/>
</dbReference>
<evidence type="ECO:0000256" key="6">
    <source>
        <dbReference type="ARBA" id="ARBA00022643"/>
    </source>
</evidence>
<dbReference type="PROSITE" id="PS00787">
    <property type="entry name" value="CHORISMATE_SYNTHASE_1"/>
    <property type="match status" value="1"/>
</dbReference>
<keyword evidence="7 11" id="KW-0274">FAD</keyword>
<dbReference type="STRING" id="768710.DesyoDRAFT_0896"/>
<sequence>MRFLTAGESHGQKLVGIIEGLPAGMKISKDIIDEALRERQKGPGRGGRMAIEQDEVQLVSGIRGGLTTGAPMALEILNRDWENWEKIMTWREDADLESRKVMTPRPGHADLPGALKYRTEVRNILERASARETAMRVAVGSIARQVLTALGVEIRGQVLAVGGVHAERTGNEQEDYWQRVRQSDWSVGDSAAEQLMWERLKQAKEQGESLGGLLEVQVHQVPAGLGSHVQWDRKLDGKLAQAVLSVQAMKGISFGLGFEAGERPGSKVHDPIRYVEGQGFSRFSNHAGGIEGGMSNGEPIILQAVMKPIPTLYQPLDTVHLETKEVVKASVERSDVCAVPAALVVLEHVVAWVIAEAVLEKFPADSFSELKTAWDDYKRDLLQIRF</sequence>
<feature type="binding site" evidence="11">
    <location>
        <position position="292"/>
    </location>
    <ligand>
        <name>FMN</name>
        <dbReference type="ChEBI" id="CHEBI:58210"/>
    </ligand>
</feature>
<protein>
    <recommendedName>
        <fullName evidence="3 11">Chorismate synthase</fullName>
        <shortName evidence="11">CS</shortName>
        <ecNumber evidence="3 11">4.2.3.5</ecNumber>
    </recommendedName>
    <alternativeName>
        <fullName evidence="11">5-enolpyruvylshikimate-3-phosphate phospholyase</fullName>
    </alternativeName>
</protein>
<dbReference type="EC" id="4.2.3.5" evidence="3 11"/>
<dbReference type="GO" id="GO:0005829">
    <property type="term" value="C:cytosol"/>
    <property type="evidence" value="ECO:0007669"/>
    <property type="project" value="TreeGrafter"/>
</dbReference>
<evidence type="ECO:0000256" key="9">
    <source>
        <dbReference type="ARBA" id="ARBA00023141"/>
    </source>
</evidence>
<dbReference type="PROSITE" id="PS00788">
    <property type="entry name" value="CHORISMATE_SYNTHASE_2"/>
    <property type="match status" value="1"/>
</dbReference>
<evidence type="ECO:0000256" key="4">
    <source>
        <dbReference type="ARBA" id="ARBA00022605"/>
    </source>
</evidence>